<dbReference type="Gene3D" id="1.10.510.10">
    <property type="entry name" value="Transferase(Phosphotransferase) domain 1"/>
    <property type="match status" value="1"/>
</dbReference>
<proteinExistence type="predicted"/>
<comment type="caution">
    <text evidence="3">The sequence shown here is derived from an EMBL/GenBank/DDBJ whole genome shotgun (WGS) entry which is preliminary data.</text>
</comment>
<name>A0ABS4PQV6_9PSEU</name>
<organism evidence="3 4">
    <name type="scientific">Amycolatopsis magusensis</name>
    <dbReference type="NCBI Taxonomy" id="882444"/>
    <lineage>
        <taxon>Bacteria</taxon>
        <taxon>Bacillati</taxon>
        <taxon>Actinomycetota</taxon>
        <taxon>Actinomycetes</taxon>
        <taxon>Pseudonocardiales</taxon>
        <taxon>Pseudonocardiaceae</taxon>
        <taxon>Amycolatopsis</taxon>
    </lineage>
</organism>
<accession>A0ABS4PQV6</accession>
<dbReference type="NCBIfam" id="NF038151">
    <property type="entry name" value="lanthi_synth_III"/>
    <property type="match status" value="1"/>
</dbReference>
<dbReference type="GO" id="GO:0016740">
    <property type="term" value="F:transferase activity"/>
    <property type="evidence" value="ECO:0007669"/>
    <property type="project" value="UniProtKB-KW"/>
</dbReference>
<dbReference type="SMART" id="SM01260">
    <property type="entry name" value="LANC_like"/>
    <property type="match status" value="1"/>
</dbReference>
<dbReference type="InterPro" id="IPR057929">
    <property type="entry name" value="RamC_N"/>
</dbReference>
<evidence type="ECO:0000256" key="1">
    <source>
        <dbReference type="SAM" id="MobiDB-lite"/>
    </source>
</evidence>
<sequence length="882" mass="95949">MRDAAFTLADKDFFTPLAAADPGPRYRIASAPAGWRSAEFDVWTFWSPEGLALPEHGWKVHVSASLANSAKVLDVVAGVCTRLGVPFKHLSGHKFFLWLHGKHASRAQSGKFCALYPPTPELAHEVLAALDAALAGIDGPYVLTDRRFGESHCVSYRYGAFSAQPRLEHDGTSTPMVRGVDGRLVPDERRPEFHLPEGVTDPFTTALDELDDGEVSFHGYTFEAVLQHSNAGGAYRARTAGGRQVFIKEARAHNGYVWNGTDARRRLEAEYLTLRTLHEVAPGSCPEPVEFFTHWEHSYLVTELVPGTTLTKWTVANTPVIQTGQPPERYAAYYRRCLNVLNGLSGVLDRLHRNGYVFVDINPRNVLIDEDDRVRLIDFESAQPANRPINAPATPGYFPPEAADPDRQGSLAAEYYDDYGLSAVAQMLVFPLHQIADRSPDSLHHLFAELAEHGPVPDELRETVLRFQPPPTGALPTPEEVSQRPEPHLRDLRDATADALEAMAGQGKDTLFPTVPDGYLSNTRCVAYGTAGVLHALRVAGRVPDPRWVRSLRDESLAGAERLGPGLLFGNAGIAWVLADLGEREAADELLLAASAHPLLRRSATLGGGTAGLALAHLHRFATVGDHADLATAGRLLDELPEDLTPLLGKDNASGLVHGRPGVALALYYLSRFSGDPQPMRRGVELLREELDHRQPLEVDGLGFRVSDKDRRNMPYLFAGSAGFVHVLSRYLTVVRDDELATVLEGCLRSLGIRFTVSSGLFQGQAGMGLALSGAARLLDRPELADRALDSARALVKYAVPHATGVRWAGSHGQRLSAELWSGSAGVLLALHQVLEREPDPLFTLDALLPEDEAAPAATAAPETPGHPAGGKCENTNRRETP</sequence>
<dbReference type="PANTHER" id="PTHR48011:SF4">
    <property type="entry name" value="MITOGEN-ACTIVATED PROTEIN KINASE KINASE KINASE 19"/>
    <property type="match status" value="1"/>
</dbReference>
<dbReference type="InterPro" id="IPR052751">
    <property type="entry name" value="Plant_MAPKKK"/>
</dbReference>
<feature type="compositionally biased region" description="Low complexity" evidence="1">
    <location>
        <begin position="855"/>
        <end position="871"/>
    </location>
</feature>
<gene>
    <name evidence="3" type="ORF">JOM49_003333</name>
</gene>
<dbReference type="InterPro" id="IPR000719">
    <property type="entry name" value="Prot_kinase_dom"/>
</dbReference>
<dbReference type="EMBL" id="JAGGMS010000001">
    <property type="protein sequence ID" value="MBP2181807.1"/>
    <property type="molecule type" value="Genomic_DNA"/>
</dbReference>
<dbReference type="PANTHER" id="PTHR48011">
    <property type="entry name" value="CCR4-NOT TRANSCRIPTIONAL COMPLEX SUBUNIT CAF120-RELATED"/>
    <property type="match status" value="1"/>
</dbReference>
<dbReference type="InterPro" id="IPR007822">
    <property type="entry name" value="LANC-like"/>
</dbReference>
<evidence type="ECO:0000259" key="2">
    <source>
        <dbReference type="PROSITE" id="PS50011"/>
    </source>
</evidence>
<dbReference type="InterPro" id="IPR012341">
    <property type="entry name" value="6hp_glycosidase-like_sf"/>
</dbReference>
<dbReference type="Pfam" id="PF25816">
    <property type="entry name" value="RamC_N"/>
    <property type="match status" value="1"/>
</dbReference>
<evidence type="ECO:0000313" key="4">
    <source>
        <dbReference type="Proteomes" id="UP000741013"/>
    </source>
</evidence>
<keyword evidence="3" id="KW-0808">Transferase</keyword>
<dbReference type="Pfam" id="PF00069">
    <property type="entry name" value="Pkinase"/>
    <property type="match status" value="1"/>
</dbReference>
<dbReference type="CDD" id="cd04791">
    <property type="entry name" value="LanC_SerThrkinase"/>
    <property type="match status" value="1"/>
</dbReference>
<dbReference type="RefSeq" id="WP_209665177.1">
    <property type="nucleotide sequence ID" value="NZ_JAGGMS010000001.1"/>
</dbReference>
<dbReference type="Proteomes" id="UP000741013">
    <property type="component" value="Unassembled WGS sequence"/>
</dbReference>
<dbReference type="InterPro" id="IPR011009">
    <property type="entry name" value="Kinase-like_dom_sf"/>
</dbReference>
<dbReference type="InterPro" id="IPR053524">
    <property type="entry name" value="Aerial_hyphae_peptide-synth"/>
</dbReference>
<dbReference type="Gene3D" id="1.50.10.10">
    <property type="match status" value="1"/>
</dbReference>
<feature type="region of interest" description="Disordered" evidence="1">
    <location>
        <begin position="853"/>
        <end position="882"/>
    </location>
</feature>
<feature type="domain" description="Protein kinase" evidence="2">
    <location>
        <begin position="220"/>
        <end position="489"/>
    </location>
</feature>
<reference evidence="3 4" key="1">
    <citation type="submission" date="2021-03" db="EMBL/GenBank/DDBJ databases">
        <title>Sequencing the genomes of 1000 actinobacteria strains.</title>
        <authorList>
            <person name="Klenk H.-P."/>
        </authorList>
    </citation>
    <scope>NUCLEOTIDE SEQUENCE [LARGE SCALE GENOMIC DNA]</scope>
    <source>
        <strain evidence="3 4">DSM 45510</strain>
    </source>
</reference>
<dbReference type="SUPFAM" id="SSF56112">
    <property type="entry name" value="Protein kinase-like (PK-like)"/>
    <property type="match status" value="1"/>
</dbReference>
<dbReference type="InterPro" id="IPR058053">
    <property type="entry name" value="RamC_C"/>
</dbReference>
<keyword evidence="4" id="KW-1185">Reference proteome</keyword>
<dbReference type="SUPFAM" id="SSF158745">
    <property type="entry name" value="LanC-like"/>
    <property type="match status" value="1"/>
</dbReference>
<dbReference type="PROSITE" id="PS50011">
    <property type="entry name" value="PROTEIN_KINASE_DOM"/>
    <property type="match status" value="1"/>
</dbReference>
<protein>
    <submittedName>
        <fullName evidence="3">tRNA A-37 threonylcarbamoyl transferase component Bud32</fullName>
    </submittedName>
</protein>
<evidence type="ECO:0000313" key="3">
    <source>
        <dbReference type="EMBL" id="MBP2181807.1"/>
    </source>
</evidence>
<dbReference type="SMART" id="SM00220">
    <property type="entry name" value="S_TKc"/>
    <property type="match status" value="1"/>
</dbReference>